<comment type="caution">
    <text evidence="1">The sequence shown here is derived from an EMBL/GenBank/DDBJ whole genome shotgun (WGS) entry which is preliminary data.</text>
</comment>
<accession>A0A9J6GNB9</accession>
<dbReference type="AlphaFoldDB" id="A0A9J6GNB9"/>
<protein>
    <submittedName>
        <fullName evidence="1">Uncharacterized protein</fullName>
    </submittedName>
</protein>
<keyword evidence="2" id="KW-1185">Reference proteome</keyword>
<reference evidence="1 2" key="1">
    <citation type="journal article" date="2020" name="Cell">
        <title>Large-Scale Comparative Analyses of Tick Genomes Elucidate Their Genetic Diversity and Vector Capacities.</title>
        <authorList>
            <consortium name="Tick Genome and Microbiome Consortium (TIGMIC)"/>
            <person name="Jia N."/>
            <person name="Wang J."/>
            <person name="Shi W."/>
            <person name="Du L."/>
            <person name="Sun Y."/>
            <person name="Zhan W."/>
            <person name="Jiang J.F."/>
            <person name="Wang Q."/>
            <person name="Zhang B."/>
            <person name="Ji P."/>
            <person name="Bell-Sakyi L."/>
            <person name="Cui X.M."/>
            <person name="Yuan T.T."/>
            <person name="Jiang B.G."/>
            <person name="Yang W.F."/>
            <person name="Lam T.T."/>
            <person name="Chang Q.C."/>
            <person name="Ding S.J."/>
            <person name="Wang X.J."/>
            <person name="Zhu J.G."/>
            <person name="Ruan X.D."/>
            <person name="Zhao L."/>
            <person name="Wei J.T."/>
            <person name="Ye R.Z."/>
            <person name="Que T.C."/>
            <person name="Du C.H."/>
            <person name="Zhou Y.H."/>
            <person name="Cheng J.X."/>
            <person name="Dai P.F."/>
            <person name="Guo W.B."/>
            <person name="Han X.H."/>
            <person name="Huang E.J."/>
            <person name="Li L.F."/>
            <person name="Wei W."/>
            <person name="Gao Y.C."/>
            <person name="Liu J.Z."/>
            <person name="Shao H.Z."/>
            <person name="Wang X."/>
            <person name="Wang C.C."/>
            <person name="Yang T.C."/>
            <person name="Huo Q.B."/>
            <person name="Li W."/>
            <person name="Chen H.Y."/>
            <person name="Chen S.E."/>
            <person name="Zhou L.G."/>
            <person name="Ni X.B."/>
            <person name="Tian J.H."/>
            <person name="Sheng Y."/>
            <person name="Liu T."/>
            <person name="Pan Y.S."/>
            <person name="Xia L.Y."/>
            <person name="Li J."/>
            <person name="Zhao F."/>
            <person name="Cao W.C."/>
        </authorList>
    </citation>
    <scope>NUCLEOTIDE SEQUENCE [LARGE SCALE GENOMIC DNA]</scope>
    <source>
        <strain evidence="1">HaeL-2018</strain>
    </source>
</reference>
<dbReference type="OrthoDB" id="6502740at2759"/>
<gene>
    <name evidence="1" type="ORF">HPB48_001756</name>
</gene>
<sequence>MKCTLKLVCVSQFLPTPSTTSYDVDDAQYLIDMLSTGMQEQAAAEAEGIDDSDIPFSEGLTSAECEMLFHIGGYLIKGILRSIGH</sequence>
<dbReference type="EMBL" id="JABSTR010000008">
    <property type="protein sequence ID" value="KAH9376369.1"/>
    <property type="molecule type" value="Genomic_DNA"/>
</dbReference>
<dbReference type="VEuPathDB" id="VectorBase:HLOH_042096"/>
<organism evidence="1 2">
    <name type="scientific">Haemaphysalis longicornis</name>
    <name type="common">Bush tick</name>
    <dbReference type="NCBI Taxonomy" id="44386"/>
    <lineage>
        <taxon>Eukaryota</taxon>
        <taxon>Metazoa</taxon>
        <taxon>Ecdysozoa</taxon>
        <taxon>Arthropoda</taxon>
        <taxon>Chelicerata</taxon>
        <taxon>Arachnida</taxon>
        <taxon>Acari</taxon>
        <taxon>Parasitiformes</taxon>
        <taxon>Ixodida</taxon>
        <taxon>Ixodoidea</taxon>
        <taxon>Ixodidae</taxon>
        <taxon>Haemaphysalinae</taxon>
        <taxon>Haemaphysalis</taxon>
    </lineage>
</organism>
<proteinExistence type="predicted"/>
<evidence type="ECO:0000313" key="1">
    <source>
        <dbReference type="EMBL" id="KAH9376369.1"/>
    </source>
</evidence>
<name>A0A9J6GNB9_HAELO</name>
<evidence type="ECO:0000313" key="2">
    <source>
        <dbReference type="Proteomes" id="UP000821853"/>
    </source>
</evidence>
<dbReference type="OMA" id="TSAECEM"/>
<dbReference type="Proteomes" id="UP000821853">
    <property type="component" value="Unassembled WGS sequence"/>
</dbReference>